<keyword evidence="3" id="KW-0862">Zinc</keyword>
<evidence type="ECO:0000259" key="4">
    <source>
        <dbReference type="PROSITE" id="PS51747"/>
    </source>
</evidence>
<feature type="active site" description="Proton donor" evidence="2">
    <location>
        <position position="65"/>
    </location>
</feature>
<dbReference type="PANTHER" id="PTHR11086:SF18">
    <property type="entry name" value="DEOXYCYTIDYLATE DEAMINASE"/>
    <property type="match status" value="1"/>
</dbReference>
<name>A0AAE8XN06_9CAUD</name>
<feature type="domain" description="CMP/dCMP-type deaminase" evidence="4">
    <location>
        <begin position="2"/>
        <end position="127"/>
    </location>
</feature>
<dbReference type="InterPro" id="IPR016193">
    <property type="entry name" value="Cytidine_deaminase-like"/>
</dbReference>
<dbReference type="PIRSF" id="PIRSF006019">
    <property type="entry name" value="dCMP_deaminase"/>
    <property type="match status" value="1"/>
</dbReference>
<sequence>MKYDKMHMATAEAYANESQCPRTHVGCALVLASGIVSGGFNGMASGGPNQWEFSPDGNPEVVHAELNSMGKCLEQGLSTKGAHLYVTLSPCLECAKLLVRAGVSRVVYRDEYRLTTGIDYLRKYNVEVQHYVPE</sequence>
<reference evidence="5 6" key="1">
    <citation type="submission" date="2021-08" db="EMBL/GenBank/DDBJ databases">
        <authorList>
            <person name="Martino G."/>
            <person name="Holtappels D."/>
            <person name="Wagemans J."/>
            <person name="Lavigne R."/>
            <person name="Turina M."/>
            <person name="Ciuffo M."/>
        </authorList>
    </citation>
    <scope>NUCLEOTIDE SEQUENCE [LARGE SCALE GENOMIC DNA]</scope>
</reference>
<dbReference type="GO" id="GO:0008270">
    <property type="term" value="F:zinc ion binding"/>
    <property type="evidence" value="ECO:0007669"/>
    <property type="project" value="InterPro"/>
</dbReference>
<evidence type="ECO:0000313" key="5">
    <source>
        <dbReference type="EMBL" id="UAW53496.1"/>
    </source>
</evidence>
<comment type="cofactor">
    <cofactor evidence="3">
        <name>Zn(2+)</name>
        <dbReference type="ChEBI" id="CHEBI:29105"/>
    </cofactor>
</comment>
<feature type="binding site" evidence="3">
    <location>
        <position position="94"/>
    </location>
    <ligand>
        <name>Zn(2+)</name>
        <dbReference type="ChEBI" id="CHEBI:29105"/>
        <note>catalytic</note>
    </ligand>
</feature>
<dbReference type="EMBL" id="MZ868713">
    <property type="protein sequence ID" value="UAW53496.1"/>
    <property type="molecule type" value="Genomic_DNA"/>
</dbReference>
<protein>
    <recommendedName>
        <fullName evidence="4">CMP/dCMP-type deaminase domain-containing protein</fullName>
    </recommendedName>
</protein>
<keyword evidence="1" id="KW-0378">Hydrolase</keyword>
<feature type="binding site" evidence="3">
    <location>
        <position position="91"/>
    </location>
    <ligand>
        <name>Zn(2+)</name>
        <dbReference type="ChEBI" id="CHEBI:29105"/>
        <note>catalytic</note>
    </ligand>
</feature>
<dbReference type="InterPro" id="IPR016473">
    <property type="entry name" value="dCMP_deaminase"/>
</dbReference>
<evidence type="ECO:0000256" key="1">
    <source>
        <dbReference type="ARBA" id="ARBA00022801"/>
    </source>
</evidence>
<dbReference type="Pfam" id="PF00383">
    <property type="entry name" value="dCMP_cyt_deam_1"/>
    <property type="match status" value="1"/>
</dbReference>
<feature type="binding site" evidence="3">
    <location>
        <position position="63"/>
    </location>
    <ligand>
        <name>Zn(2+)</name>
        <dbReference type="ChEBI" id="CHEBI:29105"/>
        <note>catalytic</note>
    </ligand>
</feature>
<dbReference type="GO" id="GO:0006220">
    <property type="term" value="P:pyrimidine nucleotide metabolic process"/>
    <property type="evidence" value="ECO:0007669"/>
    <property type="project" value="InterPro"/>
</dbReference>
<dbReference type="InterPro" id="IPR015517">
    <property type="entry name" value="dCMP_deaminase-rel"/>
</dbReference>
<dbReference type="Gene3D" id="3.40.140.10">
    <property type="entry name" value="Cytidine Deaminase, domain 2"/>
    <property type="match status" value="1"/>
</dbReference>
<evidence type="ECO:0000256" key="3">
    <source>
        <dbReference type="PIRSR" id="PIRSR006019-2"/>
    </source>
</evidence>
<dbReference type="GO" id="GO:0004132">
    <property type="term" value="F:dCMP deaminase activity"/>
    <property type="evidence" value="ECO:0007669"/>
    <property type="project" value="InterPro"/>
</dbReference>
<proteinExistence type="predicted"/>
<dbReference type="PROSITE" id="PS51747">
    <property type="entry name" value="CYT_DCMP_DEAMINASES_2"/>
    <property type="match status" value="1"/>
</dbReference>
<dbReference type="InterPro" id="IPR002125">
    <property type="entry name" value="CMP_dCMP_dom"/>
</dbReference>
<keyword evidence="6" id="KW-1185">Reference proteome</keyword>
<keyword evidence="3" id="KW-0479">Metal-binding</keyword>
<organism evidence="5 6">
    <name type="scientific">Pseudomonas phage psageK4e</name>
    <dbReference type="NCBI Taxonomy" id="2875723"/>
    <lineage>
        <taxon>Viruses</taxon>
        <taxon>Duplodnaviria</taxon>
        <taxon>Heunggongvirae</taxon>
        <taxon>Uroviricota</taxon>
        <taxon>Caudoviricetes</taxon>
        <taxon>Vandenendeviridae</taxon>
        <taxon>Gorskivirinae</taxon>
        <taxon>Otagovirus</taxon>
        <taxon>Otagovirus psagek4e</taxon>
    </lineage>
</organism>
<evidence type="ECO:0000313" key="6">
    <source>
        <dbReference type="Proteomes" id="UP000828763"/>
    </source>
</evidence>
<dbReference type="PANTHER" id="PTHR11086">
    <property type="entry name" value="DEOXYCYTIDYLATE DEAMINASE-RELATED"/>
    <property type="match status" value="1"/>
</dbReference>
<dbReference type="Proteomes" id="UP000828763">
    <property type="component" value="Segment"/>
</dbReference>
<evidence type="ECO:0000256" key="2">
    <source>
        <dbReference type="PIRSR" id="PIRSR006019-1"/>
    </source>
</evidence>
<gene>
    <name evidence="5" type="ORF">psageK4e_048c</name>
</gene>
<dbReference type="SUPFAM" id="SSF53927">
    <property type="entry name" value="Cytidine deaminase-like"/>
    <property type="match status" value="1"/>
</dbReference>
<accession>A0AAE8XN06</accession>